<dbReference type="Proteomes" id="UP000626109">
    <property type="component" value="Unassembled WGS sequence"/>
</dbReference>
<gene>
    <name evidence="2" type="ORF">PGLA2088_LOCUS42563</name>
</gene>
<evidence type="ECO:0000313" key="2">
    <source>
        <dbReference type="EMBL" id="CAE8722483.1"/>
    </source>
</evidence>
<keyword evidence="1" id="KW-1133">Transmembrane helix</keyword>
<protein>
    <submittedName>
        <fullName evidence="2">Uncharacterized protein</fullName>
    </submittedName>
</protein>
<feature type="transmembrane region" description="Helical" evidence="1">
    <location>
        <begin position="56"/>
        <end position="76"/>
    </location>
</feature>
<name>A0A813L6L2_POLGL</name>
<dbReference type="EMBL" id="CAJNNW010034386">
    <property type="protein sequence ID" value="CAE8722483.1"/>
    <property type="molecule type" value="Genomic_DNA"/>
</dbReference>
<sequence length="102" mass="11640">MGQLFAMHRLSHSLFKMQACNPETWTDCLMIIGVFAAGSKHLNGWEDVESHNYKTLVVITTFLLLYKLLILLTTWSVSVATFMTSLRFIAWNLMPFGLVLLT</sequence>
<feature type="non-terminal residue" evidence="2">
    <location>
        <position position="1"/>
    </location>
</feature>
<evidence type="ECO:0000256" key="1">
    <source>
        <dbReference type="SAM" id="Phobius"/>
    </source>
</evidence>
<comment type="caution">
    <text evidence="2">The sequence shown here is derived from an EMBL/GenBank/DDBJ whole genome shotgun (WGS) entry which is preliminary data.</text>
</comment>
<proteinExistence type="predicted"/>
<organism evidence="2 3">
    <name type="scientific">Polarella glacialis</name>
    <name type="common">Dinoflagellate</name>
    <dbReference type="NCBI Taxonomy" id="89957"/>
    <lineage>
        <taxon>Eukaryota</taxon>
        <taxon>Sar</taxon>
        <taxon>Alveolata</taxon>
        <taxon>Dinophyceae</taxon>
        <taxon>Suessiales</taxon>
        <taxon>Suessiaceae</taxon>
        <taxon>Polarella</taxon>
    </lineage>
</organism>
<dbReference type="AlphaFoldDB" id="A0A813L6L2"/>
<keyword evidence="1" id="KW-0812">Transmembrane</keyword>
<accession>A0A813L6L2</accession>
<evidence type="ECO:0000313" key="3">
    <source>
        <dbReference type="Proteomes" id="UP000626109"/>
    </source>
</evidence>
<reference evidence="2" key="1">
    <citation type="submission" date="2021-02" db="EMBL/GenBank/DDBJ databases">
        <authorList>
            <person name="Dougan E. K."/>
            <person name="Rhodes N."/>
            <person name="Thang M."/>
            <person name="Chan C."/>
        </authorList>
    </citation>
    <scope>NUCLEOTIDE SEQUENCE</scope>
</reference>
<keyword evidence="1" id="KW-0472">Membrane</keyword>